<evidence type="ECO:0000313" key="6">
    <source>
        <dbReference type="EMBL" id="KAL1413258.1"/>
    </source>
</evidence>
<reference evidence="6 7" key="1">
    <citation type="submission" date="2023-08" db="EMBL/GenBank/DDBJ databases">
        <title>Annotated Genome Sequence of Vanrija albida AlHP1.</title>
        <authorList>
            <person name="Herzog R."/>
        </authorList>
    </citation>
    <scope>NUCLEOTIDE SEQUENCE [LARGE SCALE GENOMIC DNA]</scope>
    <source>
        <strain evidence="6 7">AlHP1</strain>
    </source>
</reference>
<dbReference type="InterPro" id="IPR051857">
    <property type="entry name" value="Asn_synthetase_domain"/>
</dbReference>
<dbReference type="PANTHER" id="PTHR45937">
    <property type="entry name" value="ASPARAGINE SYNTHETASE DOMAIN-CONTAINING PROTEIN 1"/>
    <property type="match status" value="1"/>
</dbReference>
<dbReference type="InterPro" id="IPR001962">
    <property type="entry name" value="Asn_synthase"/>
</dbReference>
<evidence type="ECO:0000313" key="7">
    <source>
        <dbReference type="Proteomes" id="UP001565368"/>
    </source>
</evidence>
<evidence type="ECO:0000256" key="1">
    <source>
        <dbReference type="ARBA" id="ARBA00022605"/>
    </source>
</evidence>
<feature type="domain" description="Asparagine synthetase" evidence="5">
    <location>
        <begin position="385"/>
        <end position="473"/>
    </location>
</feature>
<protein>
    <recommendedName>
        <fullName evidence="5">Asparagine synthetase domain-containing protein</fullName>
    </recommendedName>
</protein>
<feature type="region of interest" description="Disordered" evidence="4">
    <location>
        <begin position="252"/>
        <end position="272"/>
    </location>
</feature>
<dbReference type="Gene3D" id="3.40.50.620">
    <property type="entry name" value="HUPs"/>
    <property type="match status" value="1"/>
</dbReference>
<dbReference type="RefSeq" id="XP_069213202.1">
    <property type="nucleotide sequence ID" value="XM_069349658.1"/>
</dbReference>
<comment type="caution">
    <text evidence="6">The sequence shown here is derived from an EMBL/GenBank/DDBJ whole genome shotgun (WGS) entry which is preliminary data.</text>
</comment>
<evidence type="ECO:0000256" key="2">
    <source>
        <dbReference type="ARBA" id="ARBA00022888"/>
    </source>
</evidence>
<keyword evidence="1" id="KW-0028">Amino-acid biosynthesis</keyword>
<accession>A0ABR3QEV7</accession>
<name>A0ABR3QEV7_9TREE</name>
<dbReference type="SUPFAM" id="SSF56235">
    <property type="entry name" value="N-terminal nucleophile aminohydrolases (Ntn hydrolases)"/>
    <property type="match status" value="1"/>
</dbReference>
<keyword evidence="3" id="KW-0315">Glutamine amidotransferase</keyword>
<dbReference type="Proteomes" id="UP001565368">
    <property type="component" value="Unassembled WGS sequence"/>
</dbReference>
<evidence type="ECO:0000256" key="3">
    <source>
        <dbReference type="ARBA" id="ARBA00022962"/>
    </source>
</evidence>
<evidence type="ECO:0000259" key="5">
    <source>
        <dbReference type="Pfam" id="PF00733"/>
    </source>
</evidence>
<dbReference type="SUPFAM" id="SSF52402">
    <property type="entry name" value="Adenine nucleotide alpha hydrolases-like"/>
    <property type="match status" value="1"/>
</dbReference>
<dbReference type="EMBL" id="JBBXJM010000001">
    <property type="protein sequence ID" value="KAL1413258.1"/>
    <property type="molecule type" value="Genomic_DNA"/>
</dbReference>
<keyword evidence="7" id="KW-1185">Reference proteome</keyword>
<dbReference type="PANTHER" id="PTHR45937:SF1">
    <property type="entry name" value="ASPARAGINE SYNTHETASE DOMAIN-CONTAINING PROTEIN 1"/>
    <property type="match status" value="1"/>
</dbReference>
<evidence type="ECO:0000256" key="4">
    <source>
        <dbReference type="SAM" id="MobiDB-lite"/>
    </source>
</evidence>
<keyword evidence="2" id="KW-0061">Asparagine biosynthesis</keyword>
<dbReference type="CDD" id="cd01991">
    <property type="entry name" value="Asn_synthase_B_C"/>
    <property type="match status" value="1"/>
</dbReference>
<dbReference type="Pfam" id="PF00733">
    <property type="entry name" value="Asn_synthase"/>
    <property type="match status" value="1"/>
</dbReference>
<dbReference type="InterPro" id="IPR029055">
    <property type="entry name" value="Ntn_hydrolases_N"/>
</dbReference>
<proteinExistence type="predicted"/>
<dbReference type="InterPro" id="IPR014729">
    <property type="entry name" value="Rossmann-like_a/b/a_fold"/>
</dbReference>
<sequence length="500" mass="54291">MCGLTLTISTLAHASQPSNAALVRSLHAANSARGPNSQGLYTRRVQTPAGQILVSLSASVLGLRGEGVTAQPLVGKRGVLGWNGQVFSGLDVAPNENDTRVIFDKLEAGESPSDVLQAIEGPFAFIYLSTFILSSSRSAEARRQGVPMRALNGGEAGVVHLSELSLGHGDSIDFEQAVRLISPSNRVATVNTVAAPEVNLGAEPALAECDAFIENLLASVRRRVENIPAPVPGCIPVGEPIELVNVAFEEPRKENQRSGRQQPPSVATYNVPDRVSGRDAVLELQSACPGRDFQFVEVNVTVEESRNFRQSIVDVMYPSNTEMDISLAYPLYFASRGQGIIKHPDGTETPHVVTAKVYISGLGADEQLGGYSRHRRAFERASWIGLQDEVQMDLDRIPLRNLSRDDRVISSHARDARYPYLDLGFINYVSSLPIWQKCNFSLGPGHGDKLLIRLAAERCGLHLTSHRVKRAMQFGTKSAKLQESRPRGFNAGAQVIQDIA</sequence>
<organism evidence="6 7">
    <name type="scientific">Vanrija albida</name>
    <dbReference type="NCBI Taxonomy" id="181172"/>
    <lineage>
        <taxon>Eukaryota</taxon>
        <taxon>Fungi</taxon>
        <taxon>Dikarya</taxon>
        <taxon>Basidiomycota</taxon>
        <taxon>Agaricomycotina</taxon>
        <taxon>Tremellomycetes</taxon>
        <taxon>Trichosporonales</taxon>
        <taxon>Trichosporonaceae</taxon>
        <taxon>Vanrija</taxon>
    </lineage>
</organism>
<feature type="compositionally biased region" description="Polar residues" evidence="4">
    <location>
        <begin position="258"/>
        <end position="268"/>
    </location>
</feature>
<dbReference type="GeneID" id="95982056"/>
<gene>
    <name evidence="6" type="ORF">Q8F55_001013</name>
</gene>